<dbReference type="EMBL" id="UINC01091416">
    <property type="protein sequence ID" value="SVC44161.1"/>
    <property type="molecule type" value="Genomic_DNA"/>
</dbReference>
<evidence type="ECO:0008006" key="4">
    <source>
        <dbReference type="Google" id="ProtNLM"/>
    </source>
</evidence>
<dbReference type="GO" id="GO:0005829">
    <property type="term" value="C:cytosol"/>
    <property type="evidence" value="ECO:0007669"/>
    <property type="project" value="TreeGrafter"/>
</dbReference>
<accession>A0A382MAB4</accession>
<evidence type="ECO:0000313" key="3">
    <source>
        <dbReference type="EMBL" id="SVC44161.1"/>
    </source>
</evidence>
<dbReference type="InterPro" id="IPR045570">
    <property type="entry name" value="Metalloprtase-TldD/E_cen_dom"/>
</dbReference>
<dbReference type="PANTHER" id="PTHR43421">
    <property type="entry name" value="METALLOPROTEASE PMBA"/>
    <property type="match status" value="1"/>
</dbReference>
<dbReference type="InterPro" id="IPR002510">
    <property type="entry name" value="Metalloprtase-TldD/E_N"/>
</dbReference>
<dbReference type="Pfam" id="PF19290">
    <property type="entry name" value="PmbA_TldD_2nd"/>
    <property type="match status" value="1"/>
</dbReference>
<evidence type="ECO:0000259" key="1">
    <source>
        <dbReference type="Pfam" id="PF01523"/>
    </source>
</evidence>
<feature type="non-terminal residue" evidence="3">
    <location>
        <position position="252"/>
    </location>
</feature>
<feature type="domain" description="Metalloprotease TldD/E N-terminal" evidence="1">
    <location>
        <begin position="45"/>
        <end position="108"/>
    </location>
</feature>
<feature type="domain" description="Metalloprotease TldD/E central" evidence="2">
    <location>
        <begin position="135"/>
        <end position="242"/>
    </location>
</feature>
<evidence type="ECO:0000259" key="2">
    <source>
        <dbReference type="Pfam" id="PF19290"/>
    </source>
</evidence>
<dbReference type="GO" id="GO:0006508">
    <property type="term" value="P:proteolysis"/>
    <property type="evidence" value="ECO:0007669"/>
    <property type="project" value="InterPro"/>
</dbReference>
<dbReference type="GO" id="GO:0008237">
    <property type="term" value="F:metallopeptidase activity"/>
    <property type="evidence" value="ECO:0007669"/>
    <property type="project" value="InterPro"/>
</dbReference>
<organism evidence="3">
    <name type="scientific">marine metagenome</name>
    <dbReference type="NCBI Taxonomy" id="408172"/>
    <lineage>
        <taxon>unclassified sequences</taxon>
        <taxon>metagenomes</taxon>
        <taxon>ecological metagenomes</taxon>
    </lineage>
</organism>
<name>A0A382MAB4_9ZZZZ</name>
<dbReference type="AlphaFoldDB" id="A0A382MAB4"/>
<reference evidence="3" key="1">
    <citation type="submission" date="2018-05" db="EMBL/GenBank/DDBJ databases">
        <authorList>
            <person name="Lanie J.A."/>
            <person name="Ng W.-L."/>
            <person name="Kazmierczak K.M."/>
            <person name="Andrzejewski T.M."/>
            <person name="Davidsen T.M."/>
            <person name="Wayne K.J."/>
            <person name="Tettelin H."/>
            <person name="Glass J.I."/>
            <person name="Rusch D."/>
            <person name="Podicherti R."/>
            <person name="Tsui H.-C.T."/>
            <person name="Winkler M.E."/>
        </authorList>
    </citation>
    <scope>NUCLEOTIDE SEQUENCE</scope>
</reference>
<dbReference type="PANTHER" id="PTHR43421:SF1">
    <property type="entry name" value="METALLOPROTEASE PMBA"/>
    <property type="match status" value="1"/>
</dbReference>
<dbReference type="Pfam" id="PF01523">
    <property type="entry name" value="PmbA_TldD_1st"/>
    <property type="match status" value="1"/>
</dbReference>
<gene>
    <name evidence="3" type="ORF">METZ01_LOCUS297015</name>
</gene>
<dbReference type="InterPro" id="IPR036059">
    <property type="entry name" value="TldD/PmbA_sf"/>
</dbReference>
<sequence>MIESCIDDVKISQRNFSINMNNKILETSIDIALEHANKLGADQTEASCSNGKGFSVQAQNKSIETIEHYSSSAFSVTVYANQSIGSATTNDLSQNALVTTTEKAFSLANLTARDQFNGLADSNLMAQKPMDLKLYHPWELNVNQAQIMSLECEQAALDADSKVENTEGANVATYENRTVYANSHGFVGLKESTGHTISCTAIAEENGSMEMDYDYTTAMNAEDLLNHKEIGKKAGLKACAHLGARKIKTQKA</sequence>
<dbReference type="InterPro" id="IPR047657">
    <property type="entry name" value="PmbA"/>
</dbReference>
<dbReference type="SUPFAM" id="SSF111283">
    <property type="entry name" value="Putative modulator of DNA gyrase, PmbA/TldD"/>
    <property type="match status" value="1"/>
</dbReference>
<dbReference type="InterPro" id="IPR035068">
    <property type="entry name" value="TldD/PmbA_N"/>
</dbReference>
<protein>
    <recommendedName>
        <fullName evidence="4">Peptidase U62 modulator of DNA gyrase</fullName>
    </recommendedName>
</protein>
<proteinExistence type="predicted"/>
<dbReference type="Gene3D" id="3.30.2290.10">
    <property type="entry name" value="PmbA/TldD superfamily"/>
    <property type="match status" value="1"/>
</dbReference>